<dbReference type="Pfam" id="PF14332">
    <property type="entry name" value="DUF4388"/>
    <property type="match status" value="1"/>
</dbReference>
<evidence type="ECO:0000313" key="3">
    <source>
        <dbReference type="Proteomes" id="UP001500665"/>
    </source>
</evidence>
<gene>
    <name evidence="2" type="ORF">GCM10009550_22440</name>
</gene>
<dbReference type="InterPro" id="IPR025497">
    <property type="entry name" value="PatA-like_N"/>
</dbReference>
<sequence length="291" mass="31864">MEVSAVIDELGELAREGASGALKVEGRQRGTVYLDGGRFIFAESTGVPDLASRLIGARRLSAEHWNALRTEGRPGEFGVLLVERGVIEEQELKDVLRSAFLDALTALTTPAADGEAPETRFAPLQRPWISAALDLEPDFLRDEVVRRSDHEFSLDACPRLIDLNSPWGVVERCQWAVACRIDGATTLRDLAWRNGFSLYETVESVQGLVRAGLCTLPSPAAPEPEAATAELAAPVVEDDALLPRRRPGTTVWDRTPVETGLTRAAPEGGSRFTIPDNDLLKRLIQELREMD</sequence>
<accession>A0ABP4BD87</accession>
<evidence type="ECO:0000259" key="1">
    <source>
        <dbReference type="Pfam" id="PF14332"/>
    </source>
</evidence>
<reference evidence="3" key="1">
    <citation type="journal article" date="2019" name="Int. J. Syst. Evol. Microbiol.">
        <title>The Global Catalogue of Microorganisms (GCM) 10K type strain sequencing project: providing services to taxonomists for standard genome sequencing and annotation.</title>
        <authorList>
            <consortium name="The Broad Institute Genomics Platform"/>
            <consortium name="The Broad Institute Genome Sequencing Center for Infectious Disease"/>
            <person name="Wu L."/>
            <person name="Ma J."/>
        </authorList>
    </citation>
    <scope>NUCLEOTIDE SEQUENCE [LARGE SCALE GENOMIC DNA]</scope>
    <source>
        <strain evidence="3">JCM 10696</strain>
    </source>
</reference>
<name>A0ABP4BD87_9ACTN</name>
<protein>
    <recommendedName>
        <fullName evidence="1">PatA-like N-terminal domain-containing protein</fullName>
    </recommendedName>
</protein>
<dbReference type="Proteomes" id="UP001500665">
    <property type="component" value="Unassembled WGS sequence"/>
</dbReference>
<keyword evidence="3" id="KW-1185">Reference proteome</keyword>
<feature type="domain" description="PatA-like N-terminal" evidence="1">
    <location>
        <begin position="13"/>
        <end position="115"/>
    </location>
</feature>
<comment type="caution">
    <text evidence="2">The sequence shown here is derived from an EMBL/GenBank/DDBJ whole genome shotgun (WGS) entry which is preliminary data.</text>
</comment>
<dbReference type="EMBL" id="BAAAHH010000007">
    <property type="protein sequence ID" value="GAA0947202.1"/>
    <property type="molecule type" value="Genomic_DNA"/>
</dbReference>
<evidence type="ECO:0000313" key="2">
    <source>
        <dbReference type="EMBL" id="GAA0947202.1"/>
    </source>
</evidence>
<dbReference type="RefSeq" id="WP_344239600.1">
    <property type="nucleotide sequence ID" value="NZ_BAAAHH010000007.1"/>
</dbReference>
<organism evidence="2 3">
    <name type="scientific">Actinocorallia libanotica</name>
    <dbReference type="NCBI Taxonomy" id="46162"/>
    <lineage>
        <taxon>Bacteria</taxon>
        <taxon>Bacillati</taxon>
        <taxon>Actinomycetota</taxon>
        <taxon>Actinomycetes</taxon>
        <taxon>Streptosporangiales</taxon>
        <taxon>Thermomonosporaceae</taxon>
        <taxon>Actinocorallia</taxon>
    </lineage>
</organism>
<proteinExistence type="predicted"/>